<dbReference type="AlphaFoldDB" id="A0A6P2Q9U0"/>
<accession>A0A6P2Q9U0</accession>
<dbReference type="PANTHER" id="PTHR21015:SF22">
    <property type="entry name" value="GLYCOSYLTRANSFERASE"/>
    <property type="match status" value="1"/>
</dbReference>
<dbReference type="SUPFAM" id="SSF53756">
    <property type="entry name" value="UDP-Glycosyltransferase/glycogen phosphorylase"/>
    <property type="match status" value="1"/>
</dbReference>
<sequence length="368" mass="39506">MIDPKSGHAARAASALPRILFFNVNGSGMGHLNRCLAYARRLRGRARPFFFSLASAIEIIEEMGFEADYFVSHYWSSSSTFGWNSELAVRLGLMLERVRPDAVVFDGTWPFKGLLTACEMYGSPVLVWSNRGLLKADTKTVPVDEALFDLVIQPGELGATEARGSLTNGGTRLTVPPVCLLEDDELLGRAAARDALGLPQTGRFVLFSLGPGNLKDVAGIGHGLIAAFEAAGFQVVWARAPISVRDVELPAGVLPVSVYPLARYLRAFDAFVGAAGYNTCCELVQSGVPALLVPNAQLVDDQVRRARMVADVMPAVVSACETEPERKAAVDALLGMLPVAARRAVPMNGASLAADEILARIADKRRTH</sequence>
<dbReference type="InterPro" id="IPR007235">
    <property type="entry name" value="Glyco_trans_28_C"/>
</dbReference>
<feature type="domain" description="Glycosyl transferase family 28 C-terminal" evidence="1">
    <location>
        <begin position="261"/>
        <end position="315"/>
    </location>
</feature>
<dbReference type="Gene3D" id="3.40.50.2000">
    <property type="entry name" value="Glycogen Phosphorylase B"/>
    <property type="match status" value="1"/>
</dbReference>
<dbReference type="PANTHER" id="PTHR21015">
    <property type="entry name" value="UDP-N-ACETYLGLUCOSAMINE--N-ACETYLMURAMYL-(PENTAPEPTIDE) PYROPHOSPHORYL-UNDECAPRENOL N-ACETYLGLUCOSAMINE TRANSFERASE 1"/>
    <property type="match status" value="1"/>
</dbReference>
<evidence type="ECO:0000259" key="1">
    <source>
        <dbReference type="Pfam" id="PF04101"/>
    </source>
</evidence>
<dbReference type="GO" id="GO:0016758">
    <property type="term" value="F:hexosyltransferase activity"/>
    <property type="evidence" value="ECO:0007669"/>
    <property type="project" value="InterPro"/>
</dbReference>
<protein>
    <recommendedName>
        <fullName evidence="1">Glycosyl transferase family 28 C-terminal domain-containing protein</fullName>
    </recommendedName>
</protein>
<name>A0A6P2Q9U0_9BURK</name>
<dbReference type="Pfam" id="PF04101">
    <property type="entry name" value="Glyco_tran_28_C"/>
    <property type="match status" value="1"/>
</dbReference>
<dbReference type="GeneID" id="93030602"/>
<dbReference type="RefSeq" id="WP_151047867.1">
    <property type="nucleotide sequence ID" value="NZ_CABVPN010000033.1"/>
</dbReference>
<reference evidence="2 3" key="1">
    <citation type="submission" date="2019-09" db="EMBL/GenBank/DDBJ databases">
        <authorList>
            <person name="Depoorter E."/>
        </authorList>
    </citation>
    <scope>NUCLEOTIDE SEQUENCE [LARGE SCALE GENOMIC DNA]</scope>
    <source>
        <strain evidence="2">LMG 24065</strain>
    </source>
</reference>
<keyword evidence="3" id="KW-1185">Reference proteome</keyword>
<dbReference type="EMBL" id="CABVPN010000033">
    <property type="protein sequence ID" value="VWC14754.1"/>
    <property type="molecule type" value="Genomic_DNA"/>
</dbReference>
<evidence type="ECO:0000313" key="3">
    <source>
        <dbReference type="Proteomes" id="UP000494125"/>
    </source>
</evidence>
<dbReference type="Proteomes" id="UP000494125">
    <property type="component" value="Unassembled WGS sequence"/>
</dbReference>
<evidence type="ECO:0000313" key="2">
    <source>
        <dbReference type="EMBL" id="VWC14754.1"/>
    </source>
</evidence>
<organism evidence="2 3">
    <name type="scientific">Burkholderia diffusa</name>
    <dbReference type="NCBI Taxonomy" id="488732"/>
    <lineage>
        <taxon>Bacteria</taxon>
        <taxon>Pseudomonadati</taxon>
        <taxon>Pseudomonadota</taxon>
        <taxon>Betaproteobacteria</taxon>
        <taxon>Burkholderiales</taxon>
        <taxon>Burkholderiaceae</taxon>
        <taxon>Burkholderia</taxon>
        <taxon>Burkholderia cepacia complex</taxon>
    </lineage>
</organism>
<gene>
    <name evidence="2" type="ORF">BDI24065_05528</name>
</gene>
<proteinExistence type="predicted"/>